<evidence type="ECO:0000313" key="2">
    <source>
        <dbReference type="Proteomes" id="UP000648187"/>
    </source>
</evidence>
<organism evidence="1 2">
    <name type="scientific">Spodoptera exigua</name>
    <name type="common">Beet armyworm</name>
    <name type="synonym">Noctua fulgens</name>
    <dbReference type="NCBI Taxonomy" id="7107"/>
    <lineage>
        <taxon>Eukaryota</taxon>
        <taxon>Metazoa</taxon>
        <taxon>Ecdysozoa</taxon>
        <taxon>Arthropoda</taxon>
        <taxon>Hexapoda</taxon>
        <taxon>Insecta</taxon>
        <taxon>Pterygota</taxon>
        <taxon>Neoptera</taxon>
        <taxon>Endopterygota</taxon>
        <taxon>Lepidoptera</taxon>
        <taxon>Glossata</taxon>
        <taxon>Ditrysia</taxon>
        <taxon>Noctuoidea</taxon>
        <taxon>Noctuidae</taxon>
        <taxon>Amphipyrinae</taxon>
        <taxon>Spodoptera</taxon>
    </lineage>
</organism>
<dbReference type="Proteomes" id="UP000648187">
    <property type="component" value="Unassembled WGS sequence"/>
</dbReference>
<sequence>MNCHVRSAAILQKRSLEMVCSHTSCPASLELRDIDAVVAWSETNRLAFNASKCKSITFTRSKSPILVSYELAGSPLERLEYNSIVWDPQEKLYSVMIEKVQRKFARFIYKREYGYYPFLYPSIFVSGMVGLDTLELRRKHVHMLHYYFLLIGRIDNPSVRETIHFYVPDQYLRGSGRRRHRLLASSPSWRSPHGGNCPTGRAVPMLNDFLQRNLDADLFFDGVNIMSRHILRYLNNFN</sequence>
<proteinExistence type="predicted"/>
<name>A0A835GT85_SPOEX</name>
<dbReference type="EMBL" id="JACKWZ010000011">
    <property type="protein sequence ID" value="KAF9423136.1"/>
    <property type="molecule type" value="Genomic_DNA"/>
</dbReference>
<keyword evidence="2" id="KW-1185">Reference proteome</keyword>
<protein>
    <submittedName>
        <fullName evidence="1">Uncharacterized protein</fullName>
    </submittedName>
</protein>
<gene>
    <name evidence="1" type="ORF">HW555_001440</name>
</gene>
<comment type="caution">
    <text evidence="1">The sequence shown here is derived from an EMBL/GenBank/DDBJ whole genome shotgun (WGS) entry which is preliminary data.</text>
</comment>
<reference evidence="1" key="1">
    <citation type="submission" date="2020-08" db="EMBL/GenBank/DDBJ databases">
        <title>Spodoptera exigua strain:BAW_Kor-Di-RS1 Genome sequencing and assembly.</title>
        <authorList>
            <person name="Kim J."/>
            <person name="Nam H.Y."/>
            <person name="Kwon M."/>
            <person name="Choi J.H."/>
            <person name="Cho S.R."/>
            <person name="Kim G.-H."/>
        </authorList>
    </citation>
    <scope>NUCLEOTIDE SEQUENCE</scope>
    <source>
        <strain evidence="1">BAW_Kor-Di-RS1</strain>
        <tissue evidence="1">Whole-body</tissue>
    </source>
</reference>
<dbReference type="AlphaFoldDB" id="A0A835GT85"/>
<accession>A0A835GT85</accession>
<evidence type="ECO:0000313" key="1">
    <source>
        <dbReference type="EMBL" id="KAF9423136.1"/>
    </source>
</evidence>